<dbReference type="InterPro" id="IPR011009">
    <property type="entry name" value="Kinase-like_dom_sf"/>
</dbReference>
<feature type="region of interest" description="Disordered" evidence="25">
    <location>
        <begin position="198"/>
        <end position="229"/>
    </location>
</feature>
<dbReference type="InterPro" id="IPR009091">
    <property type="entry name" value="RCC1/BLIP-II"/>
</dbReference>
<dbReference type="EC" id="2.7.11.1" evidence="4"/>
<evidence type="ECO:0000256" key="9">
    <source>
        <dbReference type="ARBA" id="ARBA00022679"/>
    </source>
</evidence>
<dbReference type="PROSITE" id="PS50012">
    <property type="entry name" value="RCC1_3"/>
    <property type="match status" value="5"/>
</dbReference>
<proteinExistence type="inferred from homology"/>
<dbReference type="SMART" id="SM00220">
    <property type="entry name" value="S_TKc"/>
    <property type="match status" value="1"/>
</dbReference>
<feature type="repeat" description="RCC1" evidence="24">
    <location>
        <begin position="682"/>
        <end position="733"/>
    </location>
</feature>
<dbReference type="SMART" id="SM01190">
    <property type="entry name" value="EMP24_GP25L"/>
    <property type="match status" value="1"/>
</dbReference>
<evidence type="ECO:0000256" key="16">
    <source>
        <dbReference type="ARBA" id="ARBA00022842"/>
    </source>
</evidence>
<evidence type="ECO:0000256" key="12">
    <source>
        <dbReference type="ARBA" id="ARBA00022741"/>
    </source>
</evidence>
<evidence type="ECO:0000256" key="11">
    <source>
        <dbReference type="ARBA" id="ARBA00022737"/>
    </source>
</evidence>
<comment type="catalytic activity">
    <reaction evidence="20">
        <text>L-seryl-[protein] + ATP = O-phospho-L-seryl-[protein] + ADP + H(+)</text>
        <dbReference type="Rhea" id="RHEA:17989"/>
        <dbReference type="Rhea" id="RHEA-COMP:9863"/>
        <dbReference type="Rhea" id="RHEA-COMP:11604"/>
        <dbReference type="ChEBI" id="CHEBI:15378"/>
        <dbReference type="ChEBI" id="CHEBI:29999"/>
        <dbReference type="ChEBI" id="CHEBI:30616"/>
        <dbReference type="ChEBI" id="CHEBI:83421"/>
        <dbReference type="ChEBI" id="CHEBI:456216"/>
        <dbReference type="EC" id="2.7.11.1"/>
    </reaction>
    <physiologicalReaction direction="left-to-right" evidence="20">
        <dbReference type="Rhea" id="RHEA:17990"/>
    </physiologicalReaction>
</comment>
<keyword evidence="14" id="KW-0418">Kinase</keyword>
<dbReference type="CDD" id="cd08221">
    <property type="entry name" value="STKc_Nek9"/>
    <property type="match status" value="1"/>
</dbReference>
<keyword evidence="13" id="KW-0498">Mitosis</keyword>
<feature type="compositionally biased region" description="Acidic residues" evidence="25">
    <location>
        <begin position="912"/>
        <end position="922"/>
    </location>
</feature>
<evidence type="ECO:0000256" key="17">
    <source>
        <dbReference type="ARBA" id="ARBA00023054"/>
    </source>
</evidence>
<feature type="repeat" description="RCC1" evidence="24">
    <location>
        <begin position="628"/>
        <end position="681"/>
    </location>
</feature>
<evidence type="ECO:0000256" key="19">
    <source>
        <dbReference type="ARBA" id="ARBA00048659"/>
    </source>
</evidence>
<comment type="catalytic activity">
    <reaction evidence="19">
        <text>L-threonyl-[protein] + ATP = O-phospho-L-threonyl-[protein] + ADP + H(+)</text>
        <dbReference type="Rhea" id="RHEA:46608"/>
        <dbReference type="Rhea" id="RHEA-COMP:11060"/>
        <dbReference type="Rhea" id="RHEA-COMP:11605"/>
        <dbReference type="ChEBI" id="CHEBI:15378"/>
        <dbReference type="ChEBI" id="CHEBI:30013"/>
        <dbReference type="ChEBI" id="CHEBI:30616"/>
        <dbReference type="ChEBI" id="CHEBI:61977"/>
        <dbReference type="ChEBI" id="CHEBI:456216"/>
        <dbReference type="EC" id="2.7.11.1"/>
    </reaction>
    <physiologicalReaction direction="left-to-right" evidence="19">
        <dbReference type="Rhea" id="RHEA:46609"/>
    </physiologicalReaction>
</comment>
<name>A0A212CUJ7_CEREH</name>
<dbReference type="GO" id="GO:0051301">
    <property type="term" value="P:cell division"/>
    <property type="evidence" value="ECO:0007669"/>
    <property type="project" value="UniProtKB-KW"/>
</dbReference>
<sequence length="1129" mass="124333">MNPLISFSGTGRIPDQLVILDMKHGVEAKNYEEIAKVEKLKPLEVELRRLEDLSESIVNDFAYMKKREEEMRDTNESTNTRVLYFSIFSMFCLIGLATWQVFYLRRFFKAKKLIENYRQRRRKPRRAGSTQNCFRVKGGKSHHGASRGGGADGAAGRRLKRERRSAASATRDTQACPVAAADAMSVLGEYERHCDSLNSDFGSESGGGGDSGPGPSAGPAPRAGGGAAEQEELHYIPIRVLGRGAFGEATLYRRTEDDSLVVWKEVDLTRLSEKERRDALNEIVILALLQHDNIIAYYNHFMDNTTLLIELEYCNGGNLYDKILRQKDKLFEEEMVVWYLFQIVSAVSCIHKAGILHRDIKTLNIFLTKANLIKLGDYGLAKKLNSEYSMAETLVGTPYYMSPELCQGVKYNFKSDIWAVGCVIFELLTLKRTFDATNPLNLCVKIVQGIRAMEVDSSQYSLELIQMVHACLDQDPEQRPTADELLDRPLLRKRRREMEEKVTLLNAPTKRPRSSTVTEAPIAVVTSRTSEVYVWGGGKSTPQKLDVIKSGCSARQVCAGNTHFAVVTVEKELYTWVNMQGGTKLHGQLGHGDKASYRQPKHVEKLQGKAIRQVSCGDDFTVCVTDEGQLYAFGSDYYGCMGVDKVAGPEVLEPMQLDFFLSNPVEQVSCGDNHVVVLTRNKDVYSWGCGEYGRLGLDSEEDYYTPQKVDVPKALIIVAVQCGCDGTFLLTQSGKVLACGLNEFNKLGLNQCMSGIINHEVSTPFERGRLLTFGCNKCGQLGVGNYKKRLGINLLRGPLGGKQVIRVSCGDEFTIAATDDNHIFAWGNGGNGRLAMTPTERPHGSDICTSWPRPIFGSLHHVPDLSCRGWHTILIVEKVLNSKTIRSNSSGLSIGTVVQSSSPGGGSGGGREEEDSQQESETPDPSGGFRGTMEADRGMEGLVSPTEAMRISSGASSSCPGWLRKELENAEFIPMPDSPSPLSAAFSESEKDTLPYDELQGLKMASEEPLEHKPPAGAWPPRLTPAGTCAGKGTPVAPTCACSSLQVEVERLQGLVLKCLAEQQKLQQENLQIFTQLQKLNSKLEGGQQVGMHSKGTQTAKEETEVDPKPDLDSDSWCLLGTDSCRPSL</sequence>
<evidence type="ECO:0000256" key="1">
    <source>
        <dbReference type="ARBA" id="ARBA00001946"/>
    </source>
</evidence>
<dbReference type="OrthoDB" id="8068875at2759"/>
<feature type="compositionally biased region" description="Low complexity" evidence="25">
    <location>
        <begin position="213"/>
        <end position="222"/>
    </location>
</feature>
<comment type="cofactor">
    <cofactor evidence="1">
        <name>Mg(2+)</name>
        <dbReference type="ChEBI" id="CHEBI:18420"/>
    </cofactor>
</comment>
<dbReference type="Gene3D" id="3.30.200.20">
    <property type="entry name" value="Phosphorylase Kinase, domain 1"/>
    <property type="match status" value="1"/>
</dbReference>
<dbReference type="GO" id="GO:0005813">
    <property type="term" value="C:centrosome"/>
    <property type="evidence" value="ECO:0007669"/>
    <property type="project" value="TreeGrafter"/>
</dbReference>
<dbReference type="Proteomes" id="UP000242450">
    <property type="component" value="Chromosome 12"/>
</dbReference>
<comment type="subcellular location">
    <subcellularLocation>
        <location evidence="2">Cytoplasm</location>
    </subcellularLocation>
</comment>
<evidence type="ECO:0000256" key="2">
    <source>
        <dbReference type="ARBA" id="ARBA00004496"/>
    </source>
</evidence>
<dbReference type="InterPro" id="IPR000719">
    <property type="entry name" value="Prot_kinase_dom"/>
</dbReference>
<dbReference type="FunFam" id="1.10.510.10:FF:000602">
    <property type="entry name" value="serine/threonine-protein kinase Nek9"/>
    <property type="match status" value="1"/>
</dbReference>
<dbReference type="FunFam" id="2.130.10.30:FF:000021">
    <property type="entry name" value="serine/threonine-protein kinase Nek9 isoform X2"/>
    <property type="match status" value="1"/>
</dbReference>
<dbReference type="Gene3D" id="1.10.510.10">
    <property type="entry name" value="Transferase(Phosphotransferase) domain 1"/>
    <property type="match status" value="1"/>
</dbReference>
<evidence type="ECO:0000256" key="18">
    <source>
        <dbReference type="ARBA" id="ARBA00023306"/>
    </source>
</evidence>
<dbReference type="InterPro" id="IPR051997">
    <property type="entry name" value="STK_NEK"/>
</dbReference>
<keyword evidence="16" id="KW-0460">Magnesium</keyword>
<evidence type="ECO:0000256" key="22">
    <source>
        <dbReference type="ARBA" id="ARBA00078241"/>
    </source>
</evidence>
<evidence type="ECO:0000313" key="27">
    <source>
        <dbReference type="EMBL" id="OWK09661.1"/>
    </source>
</evidence>
<keyword evidence="5" id="KW-0963">Cytoplasm</keyword>
<evidence type="ECO:0000256" key="10">
    <source>
        <dbReference type="ARBA" id="ARBA00022723"/>
    </source>
</evidence>
<dbReference type="InterPro" id="IPR000408">
    <property type="entry name" value="Reg_chr_condens"/>
</dbReference>
<dbReference type="PANTHER" id="PTHR44535:SF1">
    <property type="entry name" value="SERINE_THREONINE-PROTEIN KINASE NEK9"/>
    <property type="match status" value="1"/>
</dbReference>
<dbReference type="PROSITE" id="PS00108">
    <property type="entry name" value="PROTEIN_KINASE_ST"/>
    <property type="match status" value="1"/>
</dbReference>
<gene>
    <name evidence="27" type="ORF">Celaphus_00005979</name>
</gene>
<feature type="compositionally biased region" description="Basic and acidic residues" evidence="25">
    <location>
        <begin position="1100"/>
        <end position="1112"/>
    </location>
</feature>
<evidence type="ECO:0000256" key="20">
    <source>
        <dbReference type="ARBA" id="ARBA00048977"/>
    </source>
</evidence>
<comment type="similarity">
    <text evidence="3">Belongs to the protein kinase superfamily. NEK Ser/Thr protein kinase family. NIMA subfamily.</text>
</comment>
<evidence type="ECO:0000256" key="15">
    <source>
        <dbReference type="ARBA" id="ARBA00022840"/>
    </source>
</evidence>
<dbReference type="Pfam" id="PF00069">
    <property type="entry name" value="Pkinase"/>
    <property type="match status" value="1"/>
</dbReference>
<dbReference type="PANTHER" id="PTHR44535">
    <property type="entry name" value="PROTEIN CBG16200"/>
    <property type="match status" value="1"/>
</dbReference>
<keyword evidence="18" id="KW-0131">Cell cycle</keyword>
<dbReference type="GO" id="GO:0046872">
    <property type="term" value="F:metal ion binding"/>
    <property type="evidence" value="ECO:0007669"/>
    <property type="project" value="UniProtKB-KW"/>
</dbReference>
<keyword evidence="9" id="KW-0808">Transferase</keyword>
<dbReference type="GO" id="GO:0019901">
    <property type="term" value="F:protein kinase binding"/>
    <property type="evidence" value="ECO:0007669"/>
    <property type="project" value="TreeGrafter"/>
</dbReference>
<dbReference type="AlphaFoldDB" id="A0A212CUJ7"/>
<evidence type="ECO:0000256" key="7">
    <source>
        <dbReference type="ARBA" id="ARBA00022553"/>
    </source>
</evidence>
<organism evidence="27 28">
    <name type="scientific">Cervus elaphus hippelaphus</name>
    <name type="common">European red deer</name>
    <dbReference type="NCBI Taxonomy" id="46360"/>
    <lineage>
        <taxon>Eukaryota</taxon>
        <taxon>Metazoa</taxon>
        <taxon>Chordata</taxon>
        <taxon>Craniata</taxon>
        <taxon>Vertebrata</taxon>
        <taxon>Euteleostomi</taxon>
        <taxon>Mammalia</taxon>
        <taxon>Eutheria</taxon>
        <taxon>Laurasiatheria</taxon>
        <taxon>Artiodactyla</taxon>
        <taxon>Ruminantia</taxon>
        <taxon>Pecora</taxon>
        <taxon>Cervidae</taxon>
        <taxon>Cervinae</taxon>
        <taxon>Cervus</taxon>
    </lineage>
</organism>
<keyword evidence="15" id="KW-0067">ATP-binding</keyword>
<feature type="repeat" description="RCC1" evidence="24">
    <location>
        <begin position="821"/>
        <end position="878"/>
    </location>
</feature>
<evidence type="ECO:0000313" key="28">
    <source>
        <dbReference type="Proteomes" id="UP000242450"/>
    </source>
</evidence>
<evidence type="ECO:0000259" key="26">
    <source>
        <dbReference type="PROSITE" id="PS50011"/>
    </source>
</evidence>
<protein>
    <recommendedName>
        <fullName evidence="21">Serine/threonine-protein kinase Nek9</fullName>
        <ecNumber evidence="4">2.7.11.1</ecNumber>
    </recommendedName>
    <alternativeName>
        <fullName evidence="22">Nercc1 kinase</fullName>
    </alternativeName>
    <alternativeName>
        <fullName evidence="23">Never in mitosis A-related kinase 9</fullName>
    </alternativeName>
</protein>
<dbReference type="InterPro" id="IPR008271">
    <property type="entry name" value="Ser/Thr_kinase_AS"/>
</dbReference>
<keyword evidence="11" id="KW-0677">Repeat</keyword>
<dbReference type="InterPro" id="IPR042767">
    <property type="entry name" value="Nek9_STKc"/>
</dbReference>
<dbReference type="FunFam" id="3.30.200.20:FF:000398">
    <property type="entry name" value="serine/threonine-protein kinase Nek9 isoform X2"/>
    <property type="match status" value="1"/>
</dbReference>
<keyword evidence="7" id="KW-0597">Phosphoprotein</keyword>
<feature type="repeat" description="RCC1" evidence="24">
    <location>
        <begin position="768"/>
        <end position="820"/>
    </location>
</feature>
<dbReference type="GO" id="GO:0005737">
    <property type="term" value="C:cytoplasm"/>
    <property type="evidence" value="ECO:0007669"/>
    <property type="project" value="UniProtKB-SubCell"/>
</dbReference>
<keyword evidence="10" id="KW-0479">Metal-binding</keyword>
<dbReference type="Gene3D" id="2.130.10.30">
    <property type="entry name" value="Regulator of chromosome condensation 1/beta-lactamase-inhibitor protein II"/>
    <property type="match status" value="2"/>
</dbReference>
<evidence type="ECO:0000256" key="23">
    <source>
        <dbReference type="ARBA" id="ARBA00082685"/>
    </source>
</evidence>
<feature type="region of interest" description="Disordered" evidence="25">
    <location>
        <begin position="119"/>
        <end position="173"/>
    </location>
</feature>
<keyword evidence="8" id="KW-0132">Cell division</keyword>
<evidence type="ECO:0000256" key="13">
    <source>
        <dbReference type="ARBA" id="ARBA00022776"/>
    </source>
</evidence>
<dbReference type="EMBL" id="MKHE01000012">
    <property type="protein sequence ID" value="OWK09661.1"/>
    <property type="molecule type" value="Genomic_DNA"/>
</dbReference>
<keyword evidence="28" id="KW-1185">Reference proteome</keyword>
<dbReference type="Pfam" id="PF13540">
    <property type="entry name" value="RCC1_2"/>
    <property type="match status" value="1"/>
</dbReference>
<dbReference type="PROSITE" id="PS50011">
    <property type="entry name" value="PROTEIN_KINASE_DOM"/>
    <property type="match status" value="1"/>
</dbReference>
<keyword evidence="12" id="KW-0547">Nucleotide-binding</keyword>
<comment type="caution">
    <text evidence="27">The sequence shown here is derived from an EMBL/GenBank/DDBJ whole genome shotgun (WGS) entry which is preliminary data.</text>
</comment>
<feature type="region of interest" description="Disordered" evidence="25">
    <location>
        <begin position="1085"/>
        <end position="1115"/>
    </location>
</feature>
<dbReference type="GO" id="GO:0004674">
    <property type="term" value="F:protein serine/threonine kinase activity"/>
    <property type="evidence" value="ECO:0007669"/>
    <property type="project" value="UniProtKB-KW"/>
</dbReference>
<evidence type="ECO:0000256" key="6">
    <source>
        <dbReference type="ARBA" id="ARBA00022527"/>
    </source>
</evidence>
<evidence type="ECO:0000256" key="21">
    <source>
        <dbReference type="ARBA" id="ARBA00067736"/>
    </source>
</evidence>
<feature type="repeat" description="RCC1" evidence="24">
    <location>
        <begin position="571"/>
        <end position="627"/>
    </location>
</feature>
<dbReference type="GO" id="GO:0005524">
    <property type="term" value="F:ATP binding"/>
    <property type="evidence" value="ECO:0007669"/>
    <property type="project" value="UniProtKB-KW"/>
</dbReference>
<dbReference type="SUPFAM" id="SSF56112">
    <property type="entry name" value="Protein kinase-like (PK-like)"/>
    <property type="match status" value="1"/>
</dbReference>
<evidence type="ECO:0000256" key="8">
    <source>
        <dbReference type="ARBA" id="ARBA00022618"/>
    </source>
</evidence>
<dbReference type="SUPFAM" id="SSF50985">
    <property type="entry name" value="RCC1/BLIP-II"/>
    <property type="match status" value="1"/>
</dbReference>
<dbReference type="InterPro" id="IPR058923">
    <property type="entry name" value="RCC1-like_dom"/>
</dbReference>
<dbReference type="InterPro" id="IPR009038">
    <property type="entry name" value="GOLD_dom"/>
</dbReference>
<accession>A0A212CUJ7</accession>
<evidence type="ECO:0000256" key="4">
    <source>
        <dbReference type="ARBA" id="ARBA00012513"/>
    </source>
</evidence>
<evidence type="ECO:0000256" key="24">
    <source>
        <dbReference type="PROSITE-ProRule" id="PRU00235"/>
    </source>
</evidence>
<evidence type="ECO:0000256" key="14">
    <source>
        <dbReference type="ARBA" id="ARBA00022777"/>
    </source>
</evidence>
<feature type="region of interest" description="Disordered" evidence="25">
    <location>
        <begin position="891"/>
        <end position="934"/>
    </location>
</feature>
<dbReference type="Pfam" id="PF25390">
    <property type="entry name" value="WD40_RLD"/>
    <property type="match status" value="1"/>
</dbReference>
<keyword evidence="6" id="KW-0723">Serine/threonine-protein kinase</keyword>
<evidence type="ECO:0000256" key="25">
    <source>
        <dbReference type="SAM" id="MobiDB-lite"/>
    </source>
</evidence>
<dbReference type="FunFam" id="2.130.10.30:FF:000118">
    <property type="match status" value="1"/>
</dbReference>
<evidence type="ECO:0000256" key="3">
    <source>
        <dbReference type="ARBA" id="ARBA00010886"/>
    </source>
</evidence>
<dbReference type="Pfam" id="PF01105">
    <property type="entry name" value="EMP24_GP25L"/>
    <property type="match status" value="1"/>
</dbReference>
<reference evidence="27 28" key="1">
    <citation type="journal article" date="2018" name="Mol. Genet. Genomics">
        <title>The red deer Cervus elaphus genome CerEla1.0: sequencing, annotating, genes, and chromosomes.</title>
        <authorList>
            <person name="Bana N.A."/>
            <person name="Nyiri A."/>
            <person name="Nagy J."/>
            <person name="Frank K."/>
            <person name="Nagy T."/>
            <person name="Steger V."/>
            <person name="Schiller M."/>
            <person name="Lakatos P."/>
            <person name="Sugar L."/>
            <person name="Horn P."/>
            <person name="Barta E."/>
            <person name="Orosz L."/>
        </authorList>
    </citation>
    <scope>NUCLEOTIDE SEQUENCE [LARGE SCALE GENOMIC DNA]</scope>
    <source>
        <strain evidence="27">Hungarian</strain>
    </source>
</reference>
<keyword evidence="17" id="KW-0175">Coiled coil</keyword>
<evidence type="ECO:0000256" key="5">
    <source>
        <dbReference type="ARBA" id="ARBA00022490"/>
    </source>
</evidence>
<feature type="domain" description="Protein kinase" evidence="26">
    <location>
        <begin position="235"/>
        <end position="491"/>
    </location>
</feature>